<keyword evidence="6" id="KW-1185">Reference proteome</keyword>
<dbReference type="GO" id="GO:0042167">
    <property type="term" value="P:heme catabolic process"/>
    <property type="evidence" value="ECO:0007669"/>
    <property type="project" value="TreeGrafter"/>
</dbReference>
<feature type="compositionally biased region" description="Low complexity" evidence="4">
    <location>
        <begin position="1"/>
        <end position="17"/>
    </location>
</feature>
<dbReference type="GO" id="GO:0020037">
    <property type="term" value="F:heme binding"/>
    <property type="evidence" value="ECO:0007669"/>
    <property type="project" value="TreeGrafter"/>
</dbReference>
<dbReference type="KEGG" id="fcy:FRACYDRAFT_249291"/>
<dbReference type="GO" id="GO:0006788">
    <property type="term" value="P:heme oxidation"/>
    <property type="evidence" value="ECO:0007669"/>
    <property type="project" value="InterPro"/>
</dbReference>
<feature type="compositionally biased region" description="Low complexity" evidence="4">
    <location>
        <begin position="92"/>
        <end position="105"/>
    </location>
</feature>
<dbReference type="PANTHER" id="PTHR10720:SF0">
    <property type="entry name" value="HEME OXYGENASE"/>
    <property type="match status" value="1"/>
</dbReference>
<reference evidence="5 6" key="1">
    <citation type="submission" date="2016-09" db="EMBL/GenBank/DDBJ databases">
        <title>Extensive genetic diversity and differential bi-allelic expression allows diatom success in the polar Southern Ocean.</title>
        <authorList>
            <consortium name="DOE Joint Genome Institute"/>
            <person name="Mock T."/>
            <person name="Otillar R.P."/>
            <person name="Strauss J."/>
            <person name="Dupont C."/>
            <person name="Frickenhaus S."/>
            <person name="Maumus F."/>
            <person name="Mcmullan M."/>
            <person name="Sanges R."/>
            <person name="Schmutz J."/>
            <person name="Toseland A."/>
            <person name="Valas R."/>
            <person name="Veluchamy A."/>
            <person name="Ward B.J."/>
            <person name="Allen A."/>
            <person name="Barry K."/>
            <person name="Falciatore A."/>
            <person name="Ferrante M."/>
            <person name="Fortunato A.E."/>
            <person name="Gloeckner G."/>
            <person name="Gruber A."/>
            <person name="Hipkin R."/>
            <person name="Janech M."/>
            <person name="Kroth P."/>
            <person name="Leese F."/>
            <person name="Lindquist E."/>
            <person name="Lyon B.R."/>
            <person name="Martin J."/>
            <person name="Mayer C."/>
            <person name="Parker M."/>
            <person name="Quesneville H."/>
            <person name="Raymond J."/>
            <person name="Uhlig C."/>
            <person name="Valentin K.U."/>
            <person name="Worden A.Z."/>
            <person name="Armbrust E.V."/>
            <person name="Bowler C."/>
            <person name="Green B."/>
            <person name="Moulton V."/>
            <person name="Van Oosterhout C."/>
            <person name="Grigoriev I."/>
        </authorList>
    </citation>
    <scope>NUCLEOTIDE SEQUENCE [LARGE SCALE GENOMIC DNA]</scope>
    <source>
        <strain evidence="5 6">CCMP1102</strain>
    </source>
</reference>
<feature type="region of interest" description="Disordered" evidence="4">
    <location>
        <begin position="1"/>
        <end position="105"/>
    </location>
</feature>
<dbReference type="InterPro" id="IPR016084">
    <property type="entry name" value="Haem_Oase-like_multi-hlx"/>
</dbReference>
<evidence type="ECO:0000313" key="6">
    <source>
        <dbReference type="Proteomes" id="UP000095751"/>
    </source>
</evidence>
<proteinExistence type="predicted"/>
<dbReference type="Pfam" id="PF01126">
    <property type="entry name" value="Heme_oxygenase"/>
    <property type="match status" value="1"/>
</dbReference>
<keyword evidence="2" id="KW-0479">Metal-binding</keyword>
<dbReference type="Gene3D" id="1.20.910.10">
    <property type="entry name" value="Heme oxygenase-like"/>
    <property type="match status" value="1"/>
</dbReference>
<dbReference type="InterPro" id="IPR016053">
    <property type="entry name" value="Haem_Oase-like"/>
</dbReference>
<accession>A0A1E7ESR2</accession>
<evidence type="ECO:0000256" key="4">
    <source>
        <dbReference type="SAM" id="MobiDB-lite"/>
    </source>
</evidence>
<name>A0A1E7ESR2_9STRA</name>
<evidence type="ECO:0000256" key="1">
    <source>
        <dbReference type="ARBA" id="ARBA00022617"/>
    </source>
</evidence>
<protein>
    <submittedName>
        <fullName evidence="5">Heme oxygenase</fullName>
    </submittedName>
</protein>
<dbReference type="PRINTS" id="PR00088">
    <property type="entry name" value="HAEMOXYGNASE"/>
</dbReference>
<dbReference type="GO" id="GO:0006979">
    <property type="term" value="P:response to oxidative stress"/>
    <property type="evidence" value="ECO:0007669"/>
    <property type="project" value="TreeGrafter"/>
</dbReference>
<feature type="compositionally biased region" description="Polar residues" evidence="4">
    <location>
        <begin position="67"/>
        <end position="84"/>
    </location>
</feature>
<evidence type="ECO:0000256" key="2">
    <source>
        <dbReference type="ARBA" id="ARBA00022723"/>
    </source>
</evidence>
<gene>
    <name evidence="5" type="primary">HO_2</name>
    <name evidence="5" type="ORF">FRACYDRAFT_249291</name>
</gene>
<dbReference type="PANTHER" id="PTHR10720">
    <property type="entry name" value="HEME OXYGENASE"/>
    <property type="match status" value="1"/>
</dbReference>
<dbReference type="Proteomes" id="UP000095751">
    <property type="component" value="Unassembled WGS sequence"/>
</dbReference>
<feature type="compositionally biased region" description="Low complexity" evidence="4">
    <location>
        <begin position="53"/>
        <end position="66"/>
    </location>
</feature>
<evidence type="ECO:0000256" key="3">
    <source>
        <dbReference type="ARBA" id="ARBA00023004"/>
    </source>
</evidence>
<dbReference type="GO" id="GO:0004392">
    <property type="term" value="F:heme oxygenase (decyclizing) activity"/>
    <property type="evidence" value="ECO:0007669"/>
    <property type="project" value="InterPro"/>
</dbReference>
<keyword evidence="1" id="KW-0349">Heme</keyword>
<dbReference type="InterPro" id="IPR002051">
    <property type="entry name" value="Haem_Oase"/>
</dbReference>
<dbReference type="GO" id="GO:0046872">
    <property type="term" value="F:metal ion binding"/>
    <property type="evidence" value="ECO:0007669"/>
    <property type="project" value="UniProtKB-KW"/>
</dbReference>
<organism evidence="5 6">
    <name type="scientific">Fragilariopsis cylindrus CCMP1102</name>
    <dbReference type="NCBI Taxonomy" id="635003"/>
    <lineage>
        <taxon>Eukaryota</taxon>
        <taxon>Sar</taxon>
        <taxon>Stramenopiles</taxon>
        <taxon>Ochrophyta</taxon>
        <taxon>Bacillariophyta</taxon>
        <taxon>Bacillariophyceae</taxon>
        <taxon>Bacillariophycidae</taxon>
        <taxon>Bacillariales</taxon>
        <taxon>Bacillariaceae</taxon>
        <taxon>Fragilariopsis</taxon>
    </lineage>
</organism>
<dbReference type="InParanoid" id="A0A1E7ESR2"/>
<feature type="region of interest" description="Disordered" evidence="4">
    <location>
        <begin position="206"/>
        <end position="235"/>
    </location>
</feature>
<dbReference type="SUPFAM" id="SSF48613">
    <property type="entry name" value="Heme oxygenase-like"/>
    <property type="match status" value="1"/>
</dbReference>
<dbReference type="CDD" id="cd19165">
    <property type="entry name" value="HemeO"/>
    <property type="match status" value="1"/>
</dbReference>
<keyword evidence="3" id="KW-0408">Iron</keyword>
<dbReference type="EMBL" id="KV784378">
    <property type="protein sequence ID" value="OEU09048.1"/>
    <property type="molecule type" value="Genomic_DNA"/>
</dbReference>
<evidence type="ECO:0000313" key="5">
    <source>
        <dbReference type="EMBL" id="OEU09048.1"/>
    </source>
</evidence>
<dbReference type="OrthoDB" id="652091at2759"/>
<sequence>MIIAQKQQQEQEQQQQQPVEKVTNQSMKNLSNHSNLSSGCPFASTKSKSITVDDSSTTKDATSSLSERNPSITSCPYAHTLQNNDSDDDHSSSSSTLGSSSPPLLPLSTRLKDCPVFANHSCPFKEAKSPEEVSEIFSKMLPPSHIDASPTQAGLFETIANFHRDVDIEKFSLAAIMSRLVQGRHSQQQGGDEDDEQESNEFLLPPKVEEEETGASPSLDSSNDPDDEPQQQPSRRLSEALKLGTEEAHKEAESVHFVKNFIRGKIDRGLYGLFVAQLFHVYRHLERALDEHASEHFSECHFPKELNRLSALQEDIDFWGDGETLPPISPATRDYIDRIEVIAKERPILLLAHAYTRYLGDLSGGTILARVAKRALMLDSGPDGSTEGLAFYDFPLLKGSIIAFKDKYRQALNDLQFDDNTVEEIVQEANVAFLMNMRLFEELDVIGSVPQAKVRSLEEVYRYASSTKVTPISSTTNEEEEEGKKKSPAPCPFLTSRCSSINATTTFRKNLSVAFHPSPRSKRGHPEMADLVTRWFAYNFHIPTIYDISLGDKIHRNCGLTST</sequence>
<dbReference type="AlphaFoldDB" id="A0A1E7ESR2"/>
<feature type="compositionally biased region" description="Polar residues" evidence="4">
    <location>
        <begin position="22"/>
        <end position="52"/>
    </location>
</feature>